<dbReference type="OrthoDB" id="1724644at2759"/>
<evidence type="ECO:0000256" key="1">
    <source>
        <dbReference type="SAM" id="Coils"/>
    </source>
</evidence>
<feature type="region of interest" description="Disordered" evidence="2">
    <location>
        <begin position="91"/>
        <end position="127"/>
    </location>
</feature>
<keyword evidence="3" id="KW-1185">Reference proteome</keyword>
<evidence type="ECO:0000313" key="3">
    <source>
        <dbReference type="Proteomes" id="UP000189703"/>
    </source>
</evidence>
<feature type="region of interest" description="Disordered" evidence="2">
    <location>
        <begin position="66"/>
        <end position="85"/>
    </location>
</feature>
<keyword evidence="1" id="KW-0175">Coiled coil</keyword>
<gene>
    <name evidence="4" type="primary">LOC104588523</name>
</gene>
<name>A0A1U7ZBY7_NELNU</name>
<sequence length="269" mass="29550">MKEDEWVKAAMLDDCLIVELLMELNQSKAHVSPAVRKLAALAPLEWGVRQPRTKQVLRCNVMQAKKEGESSARASPTTPLSWSGGTYISGGGASDGCDESSKPVKRSSGGRSKVTHTSEVATVRRSRKKKTFAELKDEESLLLKERTHLKKELAALRITLEEQRTRNESLKRMKLDLQIQSANKPSTPKKETCEEPQQAEAISVDHTPKVSPTTVPDTELQAAVLPSPPSDSHEVENKDAVGRESLFVLPDLNLPLDDDPGSEALYGMS</sequence>
<dbReference type="PANTHER" id="PTHR35099">
    <property type="entry name" value="OS02G0182700 PROTEIN"/>
    <property type="match status" value="1"/>
</dbReference>
<accession>A0A1U7ZBY7</accession>
<dbReference type="InParanoid" id="A0A1U7ZBY7"/>
<proteinExistence type="predicted"/>
<feature type="coiled-coil region" evidence="1">
    <location>
        <begin position="146"/>
        <end position="180"/>
    </location>
</feature>
<protein>
    <submittedName>
        <fullName evidence="4">Uncharacterized protein LOC104588523 isoform X1</fullName>
    </submittedName>
</protein>
<reference evidence="4" key="1">
    <citation type="submission" date="2025-08" db="UniProtKB">
        <authorList>
            <consortium name="RefSeq"/>
        </authorList>
    </citation>
    <scope>IDENTIFICATION</scope>
</reference>
<dbReference type="OMA" id="SGENWIR"/>
<evidence type="ECO:0000256" key="2">
    <source>
        <dbReference type="SAM" id="MobiDB-lite"/>
    </source>
</evidence>
<dbReference type="FunCoup" id="A0A1U7ZBY7">
    <property type="interactions" value="370"/>
</dbReference>
<feature type="compositionally biased region" description="Polar residues" evidence="2">
    <location>
        <begin position="72"/>
        <end position="85"/>
    </location>
</feature>
<dbReference type="RefSeq" id="XP_010244788.1">
    <property type="nucleotide sequence ID" value="XM_010246486.2"/>
</dbReference>
<evidence type="ECO:0000313" key="4">
    <source>
        <dbReference type="RefSeq" id="XP_010244788.1"/>
    </source>
</evidence>
<organism evidence="3 4">
    <name type="scientific">Nelumbo nucifera</name>
    <name type="common">Sacred lotus</name>
    <dbReference type="NCBI Taxonomy" id="4432"/>
    <lineage>
        <taxon>Eukaryota</taxon>
        <taxon>Viridiplantae</taxon>
        <taxon>Streptophyta</taxon>
        <taxon>Embryophyta</taxon>
        <taxon>Tracheophyta</taxon>
        <taxon>Spermatophyta</taxon>
        <taxon>Magnoliopsida</taxon>
        <taxon>Proteales</taxon>
        <taxon>Nelumbonaceae</taxon>
        <taxon>Nelumbo</taxon>
    </lineage>
</organism>
<dbReference type="Proteomes" id="UP000189703">
    <property type="component" value="Unplaced"/>
</dbReference>
<dbReference type="GeneID" id="104588523"/>
<dbReference type="PANTHER" id="PTHR35099:SF2">
    <property type="entry name" value="OS02G0182700 PROTEIN"/>
    <property type="match status" value="1"/>
</dbReference>
<dbReference type="KEGG" id="nnu:104588523"/>
<dbReference type="eggNOG" id="ENOG502RZ47">
    <property type="taxonomic scope" value="Eukaryota"/>
</dbReference>
<dbReference type="AlphaFoldDB" id="A0A1U7ZBY7"/>